<feature type="region of interest" description="Disordered" evidence="1">
    <location>
        <begin position="1"/>
        <end position="28"/>
    </location>
</feature>
<feature type="compositionally biased region" description="Basic residues" evidence="1">
    <location>
        <begin position="16"/>
        <end position="26"/>
    </location>
</feature>
<accession>A0A6I8VHH5</accession>
<gene>
    <name evidence="3" type="primary">LOC6901213</name>
</gene>
<dbReference type="InParanoid" id="A0A6I8VHH5"/>
<dbReference type="AlphaFoldDB" id="A0A6I8VHH5"/>
<evidence type="ECO:0000313" key="2">
    <source>
        <dbReference type="Proteomes" id="UP000001819"/>
    </source>
</evidence>
<dbReference type="KEGG" id="dpo:6901213"/>
<proteinExistence type="predicted"/>
<sequence length="147" mass="17042">MARVLPEKNNAAHTMNGHHRKRKWQARRGEDLTPDDRIELIAELMAKLDGVNFVADFFRIRRLKLLITDCLPDHKEQLLRILIGYVNRPPSPATASYARIVVLLSNDFYLLMVDCIRALMEVYQMALIDGKWQNARGLECFFSELSK</sequence>
<protein>
    <submittedName>
        <fullName evidence="3">Uncharacterized protein isoform X1</fullName>
    </submittedName>
</protein>
<dbReference type="Proteomes" id="UP000001819">
    <property type="component" value="Chromosome X"/>
</dbReference>
<dbReference type="Gene3D" id="1.25.40.180">
    <property type="match status" value="1"/>
</dbReference>
<evidence type="ECO:0000256" key="1">
    <source>
        <dbReference type="SAM" id="MobiDB-lite"/>
    </source>
</evidence>
<dbReference type="RefSeq" id="XP_015041482.2">
    <property type="nucleotide sequence ID" value="XM_015185996.2"/>
</dbReference>
<keyword evidence="2" id="KW-1185">Reference proteome</keyword>
<name>A0A6I8VHH5_DROPS</name>
<organism evidence="2 3">
    <name type="scientific">Drosophila pseudoobscura pseudoobscura</name>
    <name type="common">Fruit fly</name>
    <dbReference type="NCBI Taxonomy" id="46245"/>
    <lineage>
        <taxon>Eukaryota</taxon>
        <taxon>Metazoa</taxon>
        <taxon>Ecdysozoa</taxon>
        <taxon>Arthropoda</taxon>
        <taxon>Hexapoda</taxon>
        <taxon>Insecta</taxon>
        <taxon>Pterygota</taxon>
        <taxon>Neoptera</taxon>
        <taxon>Endopterygota</taxon>
        <taxon>Diptera</taxon>
        <taxon>Brachycera</taxon>
        <taxon>Muscomorpha</taxon>
        <taxon>Ephydroidea</taxon>
        <taxon>Drosophilidae</taxon>
        <taxon>Drosophila</taxon>
        <taxon>Sophophora</taxon>
    </lineage>
</organism>
<reference evidence="3" key="1">
    <citation type="submission" date="2025-08" db="UniProtKB">
        <authorList>
            <consortium name="RefSeq"/>
        </authorList>
    </citation>
    <scope>IDENTIFICATION</scope>
    <source>
        <strain evidence="3">MV-25-SWS-2005</strain>
        <tissue evidence="3">Whole body</tissue>
    </source>
</reference>
<evidence type="ECO:0000313" key="3">
    <source>
        <dbReference type="RefSeq" id="XP_015041482.2"/>
    </source>
</evidence>